<comment type="caution">
    <text evidence="14">The sequence shown here is derived from an EMBL/GenBank/DDBJ whole genome shotgun (WGS) entry which is preliminary data.</text>
</comment>
<comment type="subcellular location">
    <subcellularLocation>
        <location evidence="1">Endoplasmic reticulum membrane</location>
        <topology evidence="1">Multi-pass membrane protein</topology>
    </subcellularLocation>
</comment>
<keyword evidence="9" id="KW-1133">Transmembrane helix</keyword>
<dbReference type="InterPro" id="IPR008559">
    <property type="entry name" value="TMCO1"/>
</dbReference>
<dbReference type="PANTHER" id="PTHR20917">
    <property type="entry name" value="PNAS-RELATED"/>
    <property type="match status" value="1"/>
</dbReference>
<dbReference type="PANTHER" id="PTHR20917:SF0">
    <property type="entry name" value="CALCIUM LOAD-ACTIVATED CALCIUM CHANNEL"/>
    <property type="match status" value="1"/>
</dbReference>
<keyword evidence="5" id="KW-0107">Calcium channel</keyword>
<dbReference type="EMBL" id="JATAAI010000012">
    <property type="protein sequence ID" value="KAK1741642.1"/>
    <property type="molecule type" value="Genomic_DNA"/>
</dbReference>
<evidence type="ECO:0000256" key="1">
    <source>
        <dbReference type="ARBA" id="ARBA00004477"/>
    </source>
</evidence>
<dbReference type="Proteomes" id="UP001224775">
    <property type="component" value="Unassembled WGS sequence"/>
</dbReference>
<organism evidence="14 15">
    <name type="scientific">Skeletonema marinoi</name>
    <dbReference type="NCBI Taxonomy" id="267567"/>
    <lineage>
        <taxon>Eukaryota</taxon>
        <taxon>Sar</taxon>
        <taxon>Stramenopiles</taxon>
        <taxon>Ochrophyta</taxon>
        <taxon>Bacillariophyta</taxon>
        <taxon>Coscinodiscophyceae</taxon>
        <taxon>Thalassiosirophycidae</taxon>
        <taxon>Thalassiosirales</taxon>
        <taxon>Skeletonemataceae</taxon>
        <taxon>Skeletonema</taxon>
        <taxon>Skeletonema marinoi-dohrnii complex</taxon>
    </lineage>
</organism>
<evidence type="ECO:0000256" key="12">
    <source>
        <dbReference type="ARBA" id="ARBA00023136"/>
    </source>
</evidence>
<evidence type="ECO:0000256" key="2">
    <source>
        <dbReference type="ARBA" id="ARBA00006537"/>
    </source>
</evidence>
<comment type="similarity">
    <text evidence="2">Belongs to the TMCO1 family.</text>
</comment>
<evidence type="ECO:0000256" key="6">
    <source>
        <dbReference type="ARBA" id="ARBA00022692"/>
    </source>
</evidence>
<evidence type="ECO:0000256" key="7">
    <source>
        <dbReference type="ARBA" id="ARBA00022824"/>
    </source>
</evidence>
<sequence>MTVNDIGKIVLSVGVTQLLADLLSRKFIFQSDSYKKSVATFQRAKDKHDKTAAALAAKRLLYEAQQQSNPGGKKSSQQISAKSLEKDEKKLKFESNDVTATAAEVARRHTSANFSTAIVFFLLYRILAAEYSGKIVALLPFEPFHLLQKMMTFRGLAGAAGFDSSTEFHFLWVKAVGAGGESITKPMAPLSPDVNHASQACAFAFIYFLCNMSVKVVINMILGEKPPPGADEGVGTLMNSPQSKKMMDAFGVDPQELTGLKKNS</sequence>
<evidence type="ECO:0000313" key="15">
    <source>
        <dbReference type="Proteomes" id="UP001224775"/>
    </source>
</evidence>
<name>A0AAD9DBV4_9STRA</name>
<keyword evidence="10" id="KW-0175">Coiled coil</keyword>
<keyword evidence="3" id="KW-0813">Transport</keyword>
<dbReference type="SMART" id="SM01415">
    <property type="entry name" value="DUF106"/>
    <property type="match status" value="1"/>
</dbReference>
<dbReference type="GO" id="GO:0032469">
    <property type="term" value="P:endoplasmic reticulum calcium ion homeostasis"/>
    <property type="evidence" value="ECO:0007669"/>
    <property type="project" value="InterPro"/>
</dbReference>
<dbReference type="GO" id="GO:0005789">
    <property type="term" value="C:endoplasmic reticulum membrane"/>
    <property type="evidence" value="ECO:0007669"/>
    <property type="project" value="UniProtKB-SubCell"/>
</dbReference>
<protein>
    <submittedName>
        <fullName evidence="14">Calcium load-activated calcium channel</fullName>
    </submittedName>
</protein>
<evidence type="ECO:0000256" key="3">
    <source>
        <dbReference type="ARBA" id="ARBA00022448"/>
    </source>
</evidence>
<evidence type="ECO:0000256" key="8">
    <source>
        <dbReference type="ARBA" id="ARBA00022837"/>
    </source>
</evidence>
<evidence type="ECO:0000256" key="9">
    <source>
        <dbReference type="ARBA" id="ARBA00022989"/>
    </source>
</evidence>
<keyword evidence="11" id="KW-0406">Ion transport</keyword>
<keyword evidence="15" id="KW-1185">Reference proteome</keyword>
<reference evidence="14" key="1">
    <citation type="submission" date="2023-06" db="EMBL/GenBank/DDBJ databases">
        <title>Survivors Of The Sea: Transcriptome response of Skeletonema marinoi to long-term dormancy.</title>
        <authorList>
            <person name="Pinder M.I.M."/>
            <person name="Kourtchenko O."/>
            <person name="Robertson E.K."/>
            <person name="Larsson T."/>
            <person name="Maumus F."/>
            <person name="Osuna-Cruz C.M."/>
            <person name="Vancaester E."/>
            <person name="Stenow R."/>
            <person name="Vandepoele K."/>
            <person name="Ploug H."/>
            <person name="Bruchert V."/>
            <person name="Godhe A."/>
            <person name="Topel M."/>
        </authorList>
    </citation>
    <scope>NUCLEOTIDE SEQUENCE</scope>
    <source>
        <strain evidence="14">R05AC</strain>
    </source>
</reference>
<dbReference type="Pfam" id="PF01956">
    <property type="entry name" value="EMC3_TMCO1"/>
    <property type="match status" value="1"/>
</dbReference>
<keyword evidence="13" id="KW-0407">Ion channel</keyword>
<keyword evidence="7" id="KW-0256">Endoplasmic reticulum</keyword>
<evidence type="ECO:0000256" key="10">
    <source>
        <dbReference type="ARBA" id="ARBA00023054"/>
    </source>
</evidence>
<evidence type="ECO:0000256" key="4">
    <source>
        <dbReference type="ARBA" id="ARBA00022568"/>
    </source>
</evidence>
<dbReference type="GO" id="GO:0005262">
    <property type="term" value="F:calcium channel activity"/>
    <property type="evidence" value="ECO:0007669"/>
    <property type="project" value="UniProtKB-KW"/>
</dbReference>
<keyword evidence="8" id="KW-0106">Calcium</keyword>
<evidence type="ECO:0000313" key="14">
    <source>
        <dbReference type="EMBL" id="KAK1741642.1"/>
    </source>
</evidence>
<evidence type="ECO:0000256" key="5">
    <source>
        <dbReference type="ARBA" id="ARBA00022673"/>
    </source>
</evidence>
<dbReference type="AlphaFoldDB" id="A0AAD9DBV4"/>
<evidence type="ECO:0000256" key="13">
    <source>
        <dbReference type="ARBA" id="ARBA00023303"/>
    </source>
</evidence>
<gene>
    <name evidence="14" type="ORF">QTG54_007215</name>
</gene>
<keyword evidence="12" id="KW-0472">Membrane</keyword>
<keyword evidence="6" id="KW-0812">Transmembrane</keyword>
<dbReference type="InterPro" id="IPR002809">
    <property type="entry name" value="EMC3/TMCO1"/>
</dbReference>
<proteinExistence type="inferred from homology"/>
<keyword evidence="4" id="KW-0109">Calcium transport</keyword>
<accession>A0AAD9DBV4</accession>
<evidence type="ECO:0000256" key="11">
    <source>
        <dbReference type="ARBA" id="ARBA00023065"/>
    </source>
</evidence>